<dbReference type="PANTHER" id="PTHR15071:SF17">
    <property type="entry name" value="CATION-INDEPENDENT MANNOSE-6-PHOSPHATE RECEPTOR"/>
    <property type="match status" value="1"/>
</dbReference>
<organism evidence="15 16">
    <name type="scientific">Huso huso</name>
    <name type="common">Beluga</name>
    <name type="synonym">Acipenser huso</name>
    <dbReference type="NCBI Taxonomy" id="61971"/>
    <lineage>
        <taxon>Eukaryota</taxon>
        <taxon>Metazoa</taxon>
        <taxon>Chordata</taxon>
        <taxon>Craniata</taxon>
        <taxon>Vertebrata</taxon>
        <taxon>Euteleostomi</taxon>
        <taxon>Actinopterygii</taxon>
        <taxon>Chondrostei</taxon>
        <taxon>Acipenseriformes</taxon>
        <taxon>Acipenseridae</taxon>
        <taxon>Huso</taxon>
    </lineage>
</organism>
<feature type="domain" description="MRH" evidence="14">
    <location>
        <begin position="2147"/>
        <end position="2275"/>
    </location>
</feature>
<feature type="compositionally biased region" description="Acidic residues" evidence="10">
    <location>
        <begin position="2486"/>
        <end position="2495"/>
    </location>
</feature>
<dbReference type="InterPro" id="IPR009011">
    <property type="entry name" value="Man6P_isomerase_rcpt-bd_dom_sf"/>
</dbReference>
<feature type="domain" description="MRH" evidence="14">
    <location>
        <begin position="1988"/>
        <end position="2123"/>
    </location>
</feature>
<evidence type="ECO:0000256" key="9">
    <source>
        <dbReference type="PROSITE-ProRule" id="PRU00479"/>
    </source>
</evidence>
<reference evidence="15 16" key="1">
    <citation type="submission" date="2021-05" db="EMBL/GenBank/DDBJ databases">
        <authorList>
            <person name="Zahm M."/>
            <person name="Klopp C."/>
            <person name="Cabau C."/>
            <person name="Kuhl H."/>
            <person name="Suciu R."/>
            <person name="Ciorpac M."/>
            <person name="Holostenco D."/>
            <person name="Gessner J."/>
            <person name="Wuertz S."/>
            <person name="Hohne C."/>
            <person name="Stock M."/>
            <person name="Gislard M."/>
            <person name="Lluch J."/>
            <person name="Milhes M."/>
            <person name="Lampietro C."/>
            <person name="Lopez Roques C."/>
            <person name="Donnadieu C."/>
            <person name="Du K."/>
            <person name="Schartl M."/>
            <person name="Guiguen Y."/>
        </authorList>
    </citation>
    <scope>NUCLEOTIDE SEQUENCE [LARGE SCALE GENOMIC DNA]</scope>
    <source>
        <strain evidence="15">Hh-F2</strain>
        <tissue evidence="15">Blood</tissue>
    </source>
</reference>
<keyword evidence="4 12" id="KW-0732">Signal</keyword>
<dbReference type="SUPFAM" id="SSF50911">
    <property type="entry name" value="Mannose 6-phosphate receptor domain"/>
    <property type="match status" value="15"/>
</dbReference>
<dbReference type="InterPro" id="IPR013806">
    <property type="entry name" value="Kringle-like"/>
</dbReference>
<keyword evidence="16" id="KW-1185">Reference proteome</keyword>
<dbReference type="SUPFAM" id="SSF57440">
    <property type="entry name" value="Kringle-like"/>
    <property type="match status" value="1"/>
</dbReference>
<feature type="domain" description="MRH" evidence="14">
    <location>
        <begin position="1649"/>
        <end position="1794"/>
    </location>
</feature>
<sequence length="2495" mass="274996">MGRTNKSILLLISQTSVITLLTLICSTAAADQAEPWYQDLCGFTWEAIDTDNNVNYYIQLCGQQANHGCGQSSAVCAYNVTTKKYQSVGESSLQTTSGNLLDFNSSQQCIDPSSKKTMQSSISFFCGKTMGTPEFTTVSECVHYFEWRTYVACKKEKFKPHKEVPCYAFDESGKKHDLNPLIKISGAYLVDDSDEDVDLFINICRSIGIDSSTPSFPEGSAAFLATSKGNFSVGRPKEALMLVNKDRLKLHYDGGTEHKPDFCGEHTPAVTITFTCPSGRQEGNDPRLTAKTNCRYEIEWVTEYACHRDYLESSTCQFTSEQHDISIDLTPLRLMPLSLTPYHAESTMSDGTIDYIYYLNVCGPVKGGGCEDDTGFISSCQVKAHGNSKIAGRYQNQTLRYSDGDLTLIYPGGSLCSSGFQRMTIINFECNKTAVNDGKGVPVFTGEVDCTYFFNWDTKYACVKEKEDLLCRVTDQKKHYDLSPLTRYSDLGNAHNWEALDSSVVERTQFYINVCHRVLQDGGASGCPEDAAVCAVDNTGKHTNLGKFVSTPEKDGNNIKLVYSDGETCGGEAKIQTIITLICKPGDLESAPILKSSSSNGCLYEFEWHTAAACVLSKTQGDNCRVSDPQAGFSFDLSLLNKPGGNYKVHSGDYDFYLNVCGGLSDRCDNKSGACQEDKSNHFWSLGKFNSKLSYYDGMIQLQYSNGSEYNNMQRSQRATLITFLCDREAGVGHPEFQVEDNYTYNFKWYTRYACPETPLECMVTDEKTMQQYDLSSLSKSEDDSGNNWESMDMSHADNLKKYYINVCRPLNPVSGCDRYASVCQMKYEGQSDMRHETVDISNLGIANKGPVIEEKDHLLLEYTNGSACVDAEGKVTSYTSRIHLACSKETLSSAPRFIEIQNCVATFLWETEAACSISTTEDKNETCTLKDPNTGFEFNLQPLANQGGYSVTGNGKTFKVNICGSVSECGIIDNQPAAGCELEGLKAVEPIVGLERSLKLSSDGLMTLTYKGALATESGTRSSFTVQFVCNRDLHSGELTLLREEMSSSSHVTHDVFFEFHTALACVPAPVDCEVTDSAGNEYDLSDLSKDADPWVAVDTTGEAKSRTFYLNVCKPLPWVKGCPGGSLGSCAKYSDHSLNLGYIQSSPQAATDGSLSIVYLGGDKCDDGRYSTRIIFQCDDSPGSPVFERKDGCEFVFIWRTSEACPVRRSQGEKCQVKDPRNGYVFDLKPLSGQDYEVNEGEYKYHISVCSPLKAEVCAGKTPEGVDPVSSCQVKPGSGGFQKVAGRYTQNLTYEDGLIMINYTRGQKCHNIYERSTAIMFYCDHSRTPGKPVYLRETLDCSYLFEWHTSYACPPFKTTGCSSKDSDGNSYDLSPLSLPRANWMVTPMTGNTEQRYYINVCKSLVQQNGLWDCPSNAASCLKNGDKYTNLGETETGPQWENGVLVLKYINGDLCPDGHRNKTTIIRFKCDEDKVDSKPTLITAIEDCVYSLMWFTAAACPLKKNVHGDCKVTNPVTGHLFDLNRLIKDGGYAIQGTKNKLTRLNVCGAIGDAGCGGESGVCISDGQNTVNAGKFTKQLSYADQVVQLVYDEGDVCLGNPHYKHKSIISFVCNSEAQPNNGPVLVSSDENTCTHFFSWHTLLACEHQVKCSVWNGSSIIDLTPLIHKTGYYIATDGDLGINESSDFYINICQPLNPIPGVACPPGAAVCMDPVEGPPIDIGRIDGPPQINRAIQEVYITFSSSTVCPKDKAKNYTSMIVFSCQRGTELGSPQMIRSSECSYVFQWDTPVVCSDSVRTAGCSLSDEQLKFTFNLSSLTGGKYQVSSGSNSYYINVCSAVTDKKCNDGAVCLESGSTVSSFGNAKAMSMDYRHEDDAVILQYGSGDYCPPVTEKGELCVFPFKFQGNSYNGCTSIGKTDGRLWCGTTAANDTDRKWGICSNVTGKRRSTIIFKCDQTVRNGNPQLLSETMGCATTFEWKTNLVCPPKKMECKVVYKHKTYDLRILSSLTGSWKFSHNSDSYYVNLCQGVHGDLTDCPESASICRKTNGRTQTLGLVYTQQIYVHDEKIYVNYSKGYDACGKGIQAKTIVQLECATTFGTPSLVKVDEENCEFWLLWKTRAACAVKPQEVRMVNGTIAIPATGVNLNLGNIFFGLYNASGDIRPNGDKYVYEIQLSGITRSSIKACIGANICQVKINGVHNRHIGSSSEAKYFVKDDNLDVLIPSDSPCGRDKSKKVSSTILFHCNPSDGVGIPKFLHETDDCQYLFIWHTEAVCDLQLDGNKSSGGDGEHMGLSGRSQAVGAVLSVLLVVLTVCLLTLLLYKRERREIVIQKVTACCRRGGNVSYKYSKVNTDEDGGQDETEWLMEEIAEPNSRPSKENQENGHITTKAVSSDAFSSFHLDEQDSEDEVLSVPDVRVHSGRPLPQQAQASQHKKAMTRRPFVDESDEDLVGLLGEDKERKVRPKRRENPPPQSKKKPDLMNATSFPDDSDEDLLKV</sequence>
<feature type="domain" description="MRH" evidence="14">
    <location>
        <begin position="622"/>
        <end position="757"/>
    </location>
</feature>
<dbReference type="InterPro" id="IPR036943">
    <property type="entry name" value="FN_type2_sf"/>
</dbReference>
<feature type="transmembrane region" description="Helical" evidence="11">
    <location>
        <begin position="2298"/>
        <end position="2320"/>
    </location>
</feature>
<dbReference type="InterPro" id="IPR044865">
    <property type="entry name" value="MRH_dom"/>
</dbReference>
<dbReference type="PRINTS" id="PR00013">
    <property type="entry name" value="FNTYPEII"/>
</dbReference>
<dbReference type="PROSITE" id="PS51092">
    <property type="entry name" value="FN2_2"/>
    <property type="match status" value="1"/>
</dbReference>
<feature type="domain" description="MRH" evidence="14">
    <location>
        <begin position="164"/>
        <end position="308"/>
    </location>
</feature>
<dbReference type="PANTHER" id="PTHR15071">
    <property type="entry name" value="MANNOSE-6-PHOSPHATE RECEPTOR FAMILY MEMBER"/>
    <property type="match status" value="1"/>
</dbReference>
<name>A0ABR0ZVZ4_HUSHU</name>
<accession>A0ABR0ZVZ4</accession>
<keyword evidence="7 11" id="KW-0472">Membrane</keyword>
<evidence type="ECO:0000256" key="11">
    <source>
        <dbReference type="SAM" id="Phobius"/>
    </source>
</evidence>
<feature type="disulfide bond" evidence="9">
    <location>
        <begin position="1911"/>
        <end position="1938"/>
    </location>
</feature>
<feature type="signal peptide" evidence="12">
    <location>
        <begin position="1"/>
        <end position="30"/>
    </location>
</feature>
<keyword evidence="15" id="KW-0675">Receptor</keyword>
<keyword evidence="3 11" id="KW-0812">Transmembrane</keyword>
<dbReference type="CDD" id="cd00062">
    <property type="entry name" value="FN2"/>
    <property type="match status" value="1"/>
</dbReference>
<feature type="domain" description="MRH" evidence="14">
    <location>
        <begin position="1799"/>
        <end position="1985"/>
    </location>
</feature>
<dbReference type="EMBL" id="JAHFZB010000006">
    <property type="protein sequence ID" value="KAK6488989.1"/>
    <property type="molecule type" value="Genomic_DNA"/>
</dbReference>
<feature type="domain" description="MRH" evidence="14">
    <location>
        <begin position="1215"/>
        <end position="1357"/>
    </location>
</feature>
<feature type="domain" description="MRH" evidence="14">
    <location>
        <begin position="1072"/>
        <end position="1209"/>
    </location>
</feature>
<feature type="disulfide bond" evidence="9">
    <location>
        <begin position="1897"/>
        <end position="1923"/>
    </location>
</feature>
<evidence type="ECO:0000256" key="5">
    <source>
        <dbReference type="ARBA" id="ARBA00022737"/>
    </source>
</evidence>
<dbReference type="Gene3D" id="2.10.10.10">
    <property type="entry name" value="Fibronectin, type II, collagen-binding"/>
    <property type="match status" value="1"/>
</dbReference>
<evidence type="ECO:0000256" key="8">
    <source>
        <dbReference type="ARBA" id="ARBA00023157"/>
    </source>
</evidence>
<dbReference type="PROSITE" id="PS51914">
    <property type="entry name" value="MRH"/>
    <property type="match status" value="15"/>
</dbReference>
<dbReference type="SMART" id="SM00059">
    <property type="entry name" value="FN2"/>
    <property type="match status" value="1"/>
</dbReference>
<feature type="domain" description="MRH" evidence="14">
    <location>
        <begin position="760"/>
        <end position="918"/>
    </location>
</feature>
<keyword evidence="5" id="KW-0677">Repeat</keyword>
<evidence type="ECO:0000256" key="7">
    <source>
        <dbReference type="ARBA" id="ARBA00023136"/>
    </source>
</evidence>
<evidence type="ECO:0000259" key="14">
    <source>
        <dbReference type="PROSITE" id="PS51914"/>
    </source>
</evidence>
<protein>
    <submittedName>
        <fullName evidence="15">Cation-independent mannose-6-phosphate receptor</fullName>
    </submittedName>
</protein>
<gene>
    <name evidence="15" type="ORF">HHUSO_G7976</name>
</gene>
<keyword evidence="2" id="KW-0813">Transport</keyword>
<evidence type="ECO:0000256" key="12">
    <source>
        <dbReference type="SAM" id="SignalP"/>
    </source>
</evidence>
<dbReference type="Pfam" id="PF00878">
    <property type="entry name" value="CIMR"/>
    <property type="match status" value="14"/>
</dbReference>
<feature type="region of interest" description="Disordered" evidence="10">
    <location>
        <begin position="2417"/>
        <end position="2495"/>
    </location>
</feature>
<evidence type="ECO:0000256" key="10">
    <source>
        <dbReference type="SAM" id="MobiDB-lite"/>
    </source>
</evidence>
<feature type="chain" id="PRO_5046382043" evidence="12">
    <location>
        <begin position="31"/>
        <end position="2495"/>
    </location>
</feature>
<comment type="caution">
    <text evidence="15">The sequence shown here is derived from an EMBL/GenBank/DDBJ whole genome shotgun (WGS) entry which is preliminary data.</text>
</comment>
<dbReference type="InterPro" id="IPR000562">
    <property type="entry name" value="FN_type2_dom"/>
</dbReference>
<evidence type="ECO:0000256" key="1">
    <source>
        <dbReference type="ARBA" id="ARBA00004308"/>
    </source>
</evidence>
<dbReference type="SMART" id="SM01404">
    <property type="entry name" value="CIMR"/>
    <property type="match status" value="15"/>
</dbReference>
<feature type="domain" description="MRH" evidence="14">
    <location>
        <begin position="1509"/>
        <end position="1647"/>
    </location>
</feature>
<keyword evidence="6 11" id="KW-1133">Transmembrane helix</keyword>
<proteinExistence type="predicted"/>
<feature type="domain" description="MRH" evidence="14">
    <location>
        <begin position="926"/>
        <end position="1069"/>
    </location>
</feature>
<dbReference type="Pfam" id="PF00040">
    <property type="entry name" value="fn2"/>
    <property type="match status" value="1"/>
</dbReference>
<evidence type="ECO:0000256" key="3">
    <source>
        <dbReference type="ARBA" id="ARBA00022692"/>
    </source>
</evidence>
<evidence type="ECO:0000256" key="2">
    <source>
        <dbReference type="ARBA" id="ARBA00022448"/>
    </source>
</evidence>
<dbReference type="Gene3D" id="2.70.130.10">
    <property type="entry name" value="Mannose-6-phosphate receptor binding domain"/>
    <property type="match status" value="15"/>
</dbReference>
<feature type="domain" description="MRH" evidence="14">
    <location>
        <begin position="314"/>
        <end position="464"/>
    </location>
</feature>
<evidence type="ECO:0000256" key="6">
    <source>
        <dbReference type="ARBA" id="ARBA00022989"/>
    </source>
</evidence>
<keyword evidence="8 9" id="KW-1015">Disulfide bond</keyword>
<evidence type="ECO:0000313" key="16">
    <source>
        <dbReference type="Proteomes" id="UP001369086"/>
    </source>
</evidence>
<dbReference type="Proteomes" id="UP001369086">
    <property type="component" value="Unassembled WGS sequence"/>
</dbReference>
<feature type="domain" description="MRH" evidence="14">
    <location>
        <begin position="1361"/>
        <end position="1503"/>
    </location>
</feature>
<feature type="domain" description="MRH" evidence="14">
    <location>
        <begin position="469"/>
        <end position="616"/>
    </location>
</feature>
<evidence type="ECO:0000256" key="4">
    <source>
        <dbReference type="ARBA" id="ARBA00022729"/>
    </source>
</evidence>
<dbReference type="InterPro" id="IPR000479">
    <property type="entry name" value="CIMR_rpt"/>
</dbReference>
<evidence type="ECO:0000259" key="13">
    <source>
        <dbReference type="PROSITE" id="PS51092"/>
    </source>
</evidence>
<evidence type="ECO:0000313" key="15">
    <source>
        <dbReference type="EMBL" id="KAK6488989.1"/>
    </source>
</evidence>
<comment type="subcellular location">
    <subcellularLocation>
        <location evidence="1">Endomembrane system</location>
    </subcellularLocation>
</comment>
<feature type="domain" description="Fibronectin type-II" evidence="13">
    <location>
        <begin position="1892"/>
        <end position="1940"/>
    </location>
</feature>
<feature type="domain" description="MRH" evidence="14">
    <location>
        <begin position="39"/>
        <end position="155"/>
    </location>
</feature>